<dbReference type="AlphaFoldDB" id="A0A5B7HP37"/>
<evidence type="ECO:0000313" key="2">
    <source>
        <dbReference type="Proteomes" id="UP000324222"/>
    </source>
</evidence>
<dbReference type="Proteomes" id="UP000324222">
    <property type="component" value="Unassembled WGS sequence"/>
</dbReference>
<name>A0A5B7HP37_PORTR</name>
<gene>
    <name evidence="1" type="ORF">E2C01_064558</name>
</gene>
<proteinExistence type="predicted"/>
<comment type="caution">
    <text evidence="1">The sequence shown here is derived from an EMBL/GenBank/DDBJ whole genome shotgun (WGS) entry which is preliminary data.</text>
</comment>
<reference evidence="1 2" key="1">
    <citation type="submission" date="2019-05" db="EMBL/GenBank/DDBJ databases">
        <title>Another draft genome of Portunus trituberculatus and its Hox gene families provides insights of decapod evolution.</title>
        <authorList>
            <person name="Jeong J.-H."/>
            <person name="Song I."/>
            <person name="Kim S."/>
            <person name="Choi T."/>
            <person name="Kim D."/>
            <person name="Ryu S."/>
            <person name="Kim W."/>
        </authorList>
    </citation>
    <scope>NUCLEOTIDE SEQUENCE [LARGE SCALE GENOMIC DNA]</scope>
    <source>
        <tissue evidence="1">Muscle</tissue>
    </source>
</reference>
<evidence type="ECO:0000313" key="1">
    <source>
        <dbReference type="EMBL" id="MPC70314.1"/>
    </source>
</evidence>
<dbReference type="EMBL" id="VSRR010030909">
    <property type="protein sequence ID" value="MPC70314.1"/>
    <property type="molecule type" value="Genomic_DNA"/>
</dbReference>
<protein>
    <submittedName>
        <fullName evidence="1">Uncharacterized protein</fullName>
    </submittedName>
</protein>
<sequence length="62" mass="7150">MEIKNEDWLIFASINPINQARPTLPPQITCLPPHRPACRDTQQRDLPSRLDVLCLVADRDKE</sequence>
<organism evidence="1 2">
    <name type="scientific">Portunus trituberculatus</name>
    <name type="common">Swimming crab</name>
    <name type="synonym">Neptunus trituberculatus</name>
    <dbReference type="NCBI Taxonomy" id="210409"/>
    <lineage>
        <taxon>Eukaryota</taxon>
        <taxon>Metazoa</taxon>
        <taxon>Ecdysozoa</taxon>
        <taxon>Arthropoda</taxon>
        <taxon>Crustacea</taxon>
        <taxon>Multicrustacea</taxon>
        <taxon>Malacostraca</taxon>
        <taxon>Eumalacostraca</taxon>
        <taxon>Eucarida</taxon>
        <taxon>Decapoda</taxon>
        <taxon>Pleocyemata</taxon>
        <taxon>Brachyura</taxon>
        <taxon>Eubrachyura</taxon>
        <taxon>Portunoidea</taxon>
        <taxon>Portunidae</taxon>
        <taxon>Portuninae</taxon>
        <taxon>Portunus</taxon>
    </lineage>
</organism>
<keyword evidence="2" id="KW-1185">Reference proteome</keyword>
<accession>A0A5B7HP37</accession>